<proteinExistence type="predicted"/>
<dbReference type="PROSITE" id="PS51257">
    <property type="entry name" value="PROKAR_LIPOPROTEIN"/>
    <property type="match status" value="1"/>
</dbReference>
<organism evidence="2 3">
    <name type="scientific">candidate division TA06 bacterium</name>
    <dbReference type="NCBI Taxonomy" id="2250710"/>
    <lineage>
        <taxon>Bacteria</taxon>
        <taxon>Bacteria division TA06</taxon>
    </lineage>
</organism>
<feature type="chain" id="PRO_5024981039" description="Lipoprotein" evidence="1">
    <location>
        <begin position="23"/>
        <end position="207"/>
    </location>
</feature>
<gene>
    <name evidence="2" type="ORF">DRP44_03250</name>
</gene>
<evidence type="ECO:0008006" key="4">
    <source>
        <dbReference type="Google" id="ProtNLM"/>
    </source>
</evidence>
<evidence type="ECO:0000313" key="2">
    <source>
        <dbReference type="EMBL" id="RKX66846.1"/>
    </source>
</evidence>
<dbReference type="EMBL" id="QNBC01000031">
    <property type="protein sequence ID" value="RKX66846.1"/>
    <property type="molecule type" value="Genomic_DNA"/>
</dbReference>
<comment type="caution">
    <text evidence="2">The sequence shown here is derived from an EMBL/GenBank/DDBJ whole genome shotgun (WGS) entry which is preliminary data.</text>
</comment>
<name>A0A660S943_UNCT6</name>
<dbReference type="Proteomes" id="UP000282321">
    <property type="component" value="Unassembled WGS sequence"/>
</dbReference>
<accession>A0A660S943</accession>
<evidence type="ECO:0000256" key="1">
    <source>
        <dbReference type="SAM" id="SignalP"/>
    </source>
</evidence>
<reference evidence="2 3" key="1">
    <citation type="submission" date="2018-06" db="EMBL/GenBank/DDBJ databases">
        <title>Extensive metabolic versatility and redundancy in microbially diverse, dynamic hydrothermal sediments.</title>
        <authorList>
            <person name="Dombrowski N."/>
            <person name="Teske A."/>
            <person name="Baker B.J."/>
        </authorList>
    </citation>
    <scope>NUCLEOTIDE SEQUENCE [LARGE SCALE GENOMIC DNA]</scope>
    <source>
        <strain evidence="2">B35_G9</strain>
    </source>
</reference>
<feature type="signal peptide" evidence="1">
    <location>
        <begin position="1"/>
        <end position="22"/>
    </location>
</feature>
<dbReference type="Gene3D" id="2.40.360.20">
    <property type="match status" value="1"/>
</dbReference>
<dbReference type="AlphaFoldDB" id="A0A660S943"/>
<evidence type="ECO:0000313" key="3">
    <source>
        <dbReference type="Proteomes" id="UP000282321"/>
    </source>
</evidence>
<sequence length="207" mass="22961">MRKNILAVAVLTLVVFAGCSLFDNNDNSNDFYPLAKGNYWNLKMTNQTIAGDSVVKDTIIHMRSEVIDEVTLNNGKKAYEMKTGATDSLYNFAIMGNNIFYIEKGDSAYFEYDSLGQSVGSYMAPITIEVGDSWDTDSSHVAVVEIDSVTVNAGTFESYKLANVYNGDTSWQWIAKGVGLVKMVNETPIDSMTKVRSTIELFEYSVK</sequence>
<keyword evidence="1" id="KW-0732">Signal</keyword>
<protein>
    <recommendedName>
        <fullName evidence="4">Lipoprotein</fullName>
    </recommendedName>
</protein>